<feature type="non-terminal residue" evidence="2">
    <location>
        <position position="1"/>
    </location>
</feature>
<dbReference type="Proteomes" id="UP000237000">
    <property type="component" value="Unassembled WGS sequence"/>
</dbReference>
<evidence type="ECO:0000256" key="1">
    <source>
        <dbReference type="SAM" id="MobiDB-lite"/>
    </source>
</evidence>
<sequence>RKQREDKILQNTQTHTQLHKRTRRRERRNHQSLPPKNNNKKQLDDDSTKWVSESFYGQNELTLLGVKLAPLSNCLRSSTSSRRRRRRRRRKQEQLRCVRSVTMMMISF</sequence>
<feature type="compositionally biased region" description="Basic residues" evidence="1">
    <location>
        <begin position="17"/>
        <end position="30"/>
    </location>
</feature>
<organism evidence="2 3">
    <name type="scientific">Trema orientale</name>
    <name type="common">Charcoal tree</name>
    <name type="synonym">Celtis orientalis</name>
    <dbReference type="NCBI Taxonomy" id="63057"/>
    <lineage>
        <taxon>Eukaryota</taxon>
        <taxon>Viridiplantae</taxon>
        <taxon>Streptophyta</taxon>
        <taxon>Embryophyta</taxon>
        <taxon>Tracheophyta</taxon>
        <taxon>Spermatophyta</taxon>
        <taxon>Magnoliopsida</taxon>
        <taxon>eudicotyledons</taxon>
        <taxon>Gunneridae</taxon>
        <taxon>Pentapetalae</taxon>
        <taxon>rosids</taxon>
        <taxon>fabids</taxon>
        <taxon>Rosales</taxon>
        <taxon>Cannabaceae</taxon>
        <taxon>Trema</taxon>
    </lineage>
</organism>
<protein>
    <submittedName>
        <fullName evidence="2">Uncharacterized protein</fullName>
    </submittedName>
</protein>
<reference evidence="3" key="1">
    <citation type="submission" date="2016-06" db="EMBL/GenBank/DDBJ databases">
        <title>Parallel loss of symbiosis genes in relatives of nitrogen-fixing non-legume Parasponia.</title>
        <authorList>
            <person name="Van Velzen R."/>
            <person name="Holmer R."/>
            <person name="Bu F."/>
            <person name="Rutten L."/>
            <person name="Van Zeijl A."/>
            <person name="Liu W."/>
            <person name="Santuari L."/>
            <person name="Cao Q."/>
            <person name="Sharma T."/>
            <person name="Shen D."/>
            <person name="Roswanjaya Y."/>
            <person name="Wardhani T."/>
            <person name="Kalhor M.S."/>
            <person name="Jansen J."/>
            <person name="Van den Hoogen J."/>
            <person name="Gungor B."/>
            <person name="Hartog M."/>
            <person name="Hontelez J."/>
            <person name="Verver J."/>
            <person name="Yang W.-C."/>
            <person name="Schijlen E."/>
            <person name="Repin R."/>
            <person name="Schilthuizen M."/>
            <person name="Schranz E."/>
            <person name="Heidstra R."/>
            <person name="Miyata K."/>
            <person name="Fedorova E."/>
            <person name="Kohlen W."/>
            <person name="Bisseling T."/>
            <person name="Smit S."/>
            <person name="Geurts R."/>
        </authorList>
    </citation>
    <scope>NUCLEOTIDE SEQUENCE [LARGE SCALE GENOMIC DNA]</scope>
    <source>
        <strain evidence="3">cv. RG33-2</strain>
    </source>
</reference>
<feature type="region of interest" description="Disordered" evidence="1">
    <location>
        <begin position="75"/>
        <end position="94"/>
    </location>
</feature>
<dbReference type="EMBL" id="JXTC01000186">
    <property type="protein sequence ID" value="PON82960.1"/>
    <property type="molecule type" value="Genomic_DNA"/>
</dbReference>
<accession>A0A2P5EBS7</accession>
<evidence type="ECO:0000313" key="2">
    <source>
        <dbReference type="EMBL" id="PON82960.1"/>
    </source>
</evidence>
<comment type="caution">
    <text evidence="2">The sequence shown here is derived from an EMBL/GenBank/DDBJ whole genome shotgun (WGS) entry which is preliminary data.</text>
</comment>
<name>A0A2P5EBS7_TREOI</name>
<feature type="compositionally biased region" description="Basic residues" evidence="1">
    <location>
        <begin position="81"/>
        <end position="91"/>
    </location>
</feature>
<keyword evidence="3" id="KW-1185">Reference proteome</keyword>
<dbReference type="InParanoid" id="A0A2P5EBS7"/>
<feature type="region of interest" description="Disordered" evidence="1">
    <location>
        <begin position="1"/>
        <end position="47"/>
    </location>
</feature>
<dbReference type="AlphaFoldDB" id="A0A2P5EBS7"/>
<proteinExistence type="predicted"/>
<evidence type="ECO:0000313" key="3">
    <source>
        <dbReference type="Proteomes" id="UP000237000"/>
    </source>
</evidence>
<gene>
    <name evidence="2" type="ORF">TorRG33x02_212560</name>
</gene>